<keyword evidence="1" id="KW-1133">Transmembrane helix</keyword>
<feature type="domain" description="WxL Interacting Protein peptidoglycan binding" evidence="3">
    <location>
        <begin position="31"/>
        <end position="151"/>
    </location>
</feature>
<gene>
    <name evidence="5" type="ORF">HNQ41_002823</name>
</gene>
<name>A0A840QSV2_9BACI</name>
<keyword evidence="2" id="KW-0732">Signal</keyword>
<evidence type="ECO:0008006" key="7">
    <source>
        <dbReference type="Google" id="ProtNLM"/>
    </source>
</evidence>
<feature type="signal peptide" evidence="2">
    <location>
        <begin position="1"/>
        <end position="23"/>
    </location>
</feature>
<dbReference type="InterPro" id="IPR021759">
    <property type="entry name" value="WxLIP_HBD"/>
</dbReference>
<feature type="chain" id="PRO_5032715296" description="DUF3324 domain-containing protein" evidence="2">
    <location>
        <begin position="24"/>
        <end position="339"/>
    </location>
</feature>
<comment type="caution">
    <text evidence="5">The sequence shown here is derived from an EMBL/GenBank/DDBJ whole genome shotgun (WGS) entry which is preliminary data.</text>
</comment>
<dbReference type="Pfam" id="PF06030">
    <property type="entry name" value="WxLIP_PGBD"/>
    <property type="match status" value="1"/>
</dbReference>
<evidence type="ECO:0000256" key="2">
    <source>
        <dbReference type="SAM" id="SignalP"/>
    </source>
</evidence>
<feature type="domain" description="WxL Interacting Protein host binding" evidence="4">
    <location>
        <begin position="169"/>
        <end position="297"/>
    </location>
</feature>
<feature type="transmembrane region" description="Helical" evidence="1">
    <location>
        <begin position="314"/>
        <end position="336"/>
    </location>
</feature>
<evidence type="ECO:0000256" key="1">
    <source>
        <dbReference type="SAM" id="Phobius"/>
    </source>
</evidence>
<dbReference type="Pfam" id="PF11797">
    <property type="entry name" value="WxLIP_HBD"/>
    <property type="match status" value="1"/>
</dbReference>
<evidence type="ECO:0000259" key="4">
    <source>
        <dbReference type="Pfam" id="PF11797"/>
    </source>
</evidence>
<evidence type="ECO:0000313" key="6">
    <source>
        <dbReference type="Proteomes" id="UP000551878"/>
    </source>
</evidence>
<evidence type="ECO:0000313" key="5">
    <source>
        <dbReference type="EMBL" id="MBB5174606.1"/>
    </source>
</evidence>
<protein>
    <recommendedName>
        <fullName evidence="7">DUF3324 domain-containing protein</fullName>
    </recommendedName>
</protein>
<organism evidence="5 6">
    <name type="scientific">Texcoconibacillus texcoconensis</name>
    <dbReference type="NCBI Taxonomy" id="1095777"/>
    <lineage>
        <taxon>Bacteria</taxon>
        <taxon>Bacillati</taxon>
        <taxon>Bacillota</taxon>
        <taxon>Bacilli</taxon>
        <taxon>Bacillales</taxon>
        <taxon>Bacillaceae</taxon>
        <taxon>Texcoconibacillus</taxon>
    </lineage>
</organism>
<reference evidence="5 6" key="1">
    <citation type="submission" date="2020-08" db="EMBL/GenBank/DDBJ databases">
        <title>Genomic Encyclopedia of Type Strains, Phase IV (KMG-IV): sequencing the most valuable type-strain genomes for metagenomic binning, comparative biology and taxonomic classification.</title>
        <authorList>
            <person name="Goeker M."/>
        </authorList>
    </citation>
    <scope>NUCLEOTIDE SEQUENCE [LARGE SCALE GENOMIC DNA]</scope>
    <source>
        <strain evidence="5 6">DSM 24696</strain>
    </source>
</reference>
<keyword evidence="1" id="KW-0812">Transmembrane</keyword>
<dbReference type="InterPro" id="IPR010317">
    <property type="entry name" value="WxLIP_PGBD"/>
</dbReference>
<dbReference type="Proteomes" id="UP000551878">
    <property type="component" value="Unassembled WGS sequence"/>
</dbReference>
<proteinExistence type="predicted"/>
<dbReference type="RefSeq" id="WP_184665013.1">
    <property type="nucleotide sequence ID" value="NZ_JACHHB010000014.1"/>
</dbReference>
<dbReference type="EMBL" id="JACHHB010000014">
    <property type="protein sequence ID" value="MBB5174606.1"/>
    <property type="molecule type" value="Genomic_DNA"/>
</dbReference>
<sequence>MSILKYITTFFILITTVSSTVQAQDVSQVPFTVDPHLPNNQVDNVGGYFSLEVEPEHEQELEVTINNRLTDDLTVTMEPVNAYTHPSGGIIYSEDASENAFLLDDDFAIASNMSVEEGSVTIPAESSVDVSIDLTVPDVEAENLLGGILFTSEGIAGEEVETEGEESNFVVETEVAIAMAVQLNLPFETEQNFSFGEAGFLPNNAQIYLEMTNEAPFIQNNVSGEYEVYDDADDMLMEGEFGSFNMAPMSQMTFPFRWDHPTLDPGTYTVAVDTDINGQQITEERTFTIEEQQVEEYVERNMPEVATQTNDQPWLWVFLGSLGGALIIGTVMFLVFRRK</sequence>
<evidence type="ECO:0000259" key="3">
    <source>
        <dbReference type="Pfam" id="PF06030"/>
    </source>
</evidence>
<dbReference type="AlphaFoldDB" id="A0A840QSV2"/>
<keyword evidence="6" id="KW-1185">Reference proteome</keyword>
<keyword evidence="1" id="KW-0472">Membrane</keyword>
<accession>A0A840QSV2</accession>